<keyword evidence="5 7" id="KW-1133">Transmembrane helix</keyword>
<dbReference type="Gene3D" id="1.20.1510.10">
    <property type="entry name" value="Cation efflux protein transmembrane domain"/>
    <property type="match status" value="1"/>
</dbReference>
<keyword evidence="4" id="KW-0406">Ion transport</keyword>
<dbReference type="RefSeq" id="WP_129472503.1">
    <property type="nucleotide sequence ID" value="NZ_SAWZ01000013.1"/>
</dbReference>
<evidence type="ECO:0000313" key="9">
    <source>
        <dbReference type="EMBL" id="RXQ99876.1"/>
    </source>
</evidence>
<evidence type="ECO:0000256" key="2">
    <source>
        <dbReference type="ARBA" id="ARBA00022448"/>
    </source>
</evidence>
<keyword evidence="6 7" id="KW-0472">Membrane</keyword>
<reference evidence="9 10" key="1">
    <citation type="submission" date="2019-01" db="EMBL/GenBank/DDBJ databases">
        <title>Pseudoxanthomonas composti sp. nov., isolated from compost.</title>
        <authorList>
            <person name="Yang G."/>
        </authorList>
    </citation>
    <scope>NUCLEOTIDE SEQUENCE [LARGE SCALE GENOMIC DNA]</scope>
    <source>
        <strain evidence="9 10">GSS15</strain>
    </source>
</reference>
<feature type="transmembrane region" description="Helical" evidence="7">
    <location>
        <begin position="9"/>
        <end position="31"/>
    </location>
</feature>
<dbReference type="Proteomes" id="UP000289784">
    <property type="component" value="Unassembled WGS sequence"/>
</dbReference>
<dbReference type="PANTHER" id="PTHR13414:SF9">
    <property type="entry name" value="PROTON-COUPLED ZINC ANTIPORTER SLC30A9, MITOCHONDRIAL"/>
    <property type="match status" value="1"/>
</dbReference>
<evidence type="ECO:0000259" key="8">
    <source>
        <dbReference type="Pfam" id="PF01545"/>
    </source>
</evidence>
<dbReference type="PANTHER" id="PTHR13414">
    <property type="entry name" value="HUEL-CATION TRANSPORTER"/>
    <property type="match status" value="1"/>
</dbReference>
<proteinExistence type="predicted"/>
<keyword evidence="3 7" id="KW-0812">Transmembrane</keyword>
<dbReference type="NCBIfam" id="TIGR01297">
    <property type="entry name" value="CDF"/>
    <property type="match status" value="1"/>
</dbReference>
<organism evidence="9 10">
    <name type="scientific">Pseudoxanthomonas composti</name>
    <dbReference type="NCBI Taxonomy" id="2137479"/>
    <lineage>
        <taxon>Bacteria</taxon>
        <taxon>Pseudomonadati</taxon>
        <taxon>Pseudomonadota</taxon>
        <taxon>Gammaproteobacteria</taxon>
        <taxon>Lysobacterales</taxon>
        <taxon>Lysobacteraceae</taxon>
        <taxon>Pseudoxanthomonas</taxon>
    </lineage>
</organism>
<comment type="caution">
    <text evidence="9">The sequence shown here is derived from an EMBL/GenBank/DDBJ whole genome shotgun (WGS) entry which is preliminary data.</text>
</comment>
<evidence type="ECO:0000313" key="10">
    <source>
        <dbReference type="Proteomes" id="UP000289784"/>
    </source>
</evidence>
<dbReference type="GO" id="GO:0006829">
    <property type="term" value="P:zinc ion transport"/>
    <property type="evidence" value="ECO:0007669"/>
    <property type="project" value="UniProtKB-KW"/>
</dbReference>
<feature type="transmembrane region" description="Helical" evidence="7">
    <location>
        <begin position="77"/>
        <end position="95"/>
    </location>
</feature>
<feature type="domain" description="Cation efflux protein transmembrane" evidence="8">
    <location>
        <begin position="12"/>
        <end position="218"/>
    </location>
</feature>
<feature type="transmembrane region" description="Helical" evidence="7">
    <location>
        <begin position="162"/>
        <end position="182"/>
    </location>
</feature>
<dbReference type="InterPro" id="IPR058533">
    <property type="entry name" value="Cation_efflux_TM"/>
</dbReference>
<evidence type="ECO:0000256" key="5">
    <source>
        <dbReference type="ARBA" id="ARBA00022989"/>
    </source>
</evidence>
<sequence length="321" mass="34449">MSKPSGSRLVVYAALAGNLAIAVAKFVAAWISGSSAMLSEGVHSLVDTINELLLLYGMHRAEKRPDLTHPFGYGRELYFWSFIVALLVFAAGAGVSAYEGIQHLRHPAPATDHLVSYSVLGVSILFEGTSWWIALREFRASKGALGYFEAFRRSKDPTTFTVLLEDSAALLGLGFALAGLLLAQLLEMPMLDGVASLCIAAVLALTAFLLARETKGLLIGEPAHPRIAERILALANADPDLGKANGVTTMQMGPRQVVAMLSAEFEDALTTPQIEACITRIEAAAKREYPELTALFIKPQEAKVFHSRRAALKPSSEASGP</sequence>
<gene>
    <name evidence="9" type="ORF">EPA99_17275</name>
</gene>
<comment type="subcellular location">
    <subcellularLocation>
        <location evidence="1">Membrane</location>
        <topology evidence="1">Multi-pass membrane protein</topology>
    </subcellularLocation>
</comment>
<dbReference type="InterPro" id="IPR040177">
    <property type="entry name" value="SLC30A9"/>
</dbReference>
<protein>
    <submittedName>
        <fullName evidence="9">Cation transporter</fullName>
    </submittedName>
</protein>
<dbReference type="OrthoDB" id="9806522at2"/>
<keyword evidence="10" id="KW-1185">Reference proteome</keyword>
<evidence type="ECO:0000256" key="3">
    <source>
        <dbReference type="ARBA" id="ARBA00022692"/>
    </source>
</evidence>
<evidence type="ECO:0000256" key="6">
    <source>
        <dbReference type="ARBA" id="ARBA00023136"/>
    </source>
</evidence>
<dbReference type="GO" id="GO:0008324">
    <property type="term" value="F:monoatomic cation transmembrane transporter activity"/>
    <property type="evidence" value="ECO:0007669"/>
    <property type="project" value="InterPro"/>
</dbReference>
<dbReference type="InterPro" id="IPR027469">
    <property type="entry name" value="Cation_efflux_TMD_sf"/>
</dbReference>
<feature type="transmembrane region" description="Helical" evidence="7">
    <location>
        <begin position="115"/>
        <end position="135"/>
    </location>
</feature>
<keyword evidence="2" id="KW-0813">Transport</keyword>
<dbReference type="SUPFAM" id="SSF161111">
    <property type="entry name" value="Cation efflux protein transmembrane domain-like"/>
    <property type="match status" value="1"/>
</dbReference>
<dbReference type="AlphaFoldDB" id="A0A4Q1JR95"/>
<accession>A0A4Q1JR95</accession>
<feature type="transmembrane region" description="Helical" evidence="7">
    <location>
        <begin position="194"/>
        <end position="211"/>
    </location>
</feature>
<evidence type="ECO:0000256" key="7">
    <source>
        <dbReference type="SAM" id="Phobius"/>
    </source>
</evidence>
<dbReference type="GO" id="GO:0016020">
    <property type="term" value="C:membrane"/>
    <property type="evidence" value="ECO:0007669"/>
    <property type="project" value="UniProtKB-SubCell"/>
</dbReference>
<evidence type="ECO:0000256" key="4">
    <source>
        <dbReference type="ARBA" id="ARBA00022906"/>
    </source>
</evidence>
<dbReference type="EMBL" id="SAWZ01000013">
    <property type="protein sequence ID" value="RXQ99876.1"/>
    <property type="molecule type" value="Genomic_DNA"/>
</dbReference>
<dbReference type="Pfam" id="PF01545">
    <property type="entry name" value="Cation_efflux"/>
    <property type="match status" value="1"/>
</dbReference>
<evidence type="ECO:0000256" key="1">
    <source>
        <dbReference type="ARBA" id="ARBA00004141"/>
    </source>
</evidence>
<name>A0A4Q1JR95_9GAMM</name>
<dbReference type="InterPro" id="IPR002524">
    <property type="entry name" value="Cation_efflux"/>
</dbReference>
<keyword evidence="4" id="KW-0864">Zinc transport</keyword>
<keyword evidence="4" id="KW-0862">Zinc</keyword>